<dbReference type="EMBL" id="JACKXE010000001">
    <property type="protein sequence ID" value="MBB6627579.1"/>
    <property type="molecule type" value="Genomic_DNA"/>
</dbReference>
<gene>
    <name evidence="2" type="ORF">H5V45_09615</name>
</gene>
<comment type="caution">
    <text evidence="2">The sequence shown here is derived from an EMBL/GenBank/DDBJ whole genome shotgun (WGS) entry which is preliminary data.</text>
</comment>
<evidence type="ECO:0000313" key="3">
    <source>
        <dbReference type="Proteomes" id="UP000523955"/>
    </source>
</evidence>
<keyword evidence="3" id="KW-1185">Reference proteome</keyword>
<organism evidence="2 3">
    <name type="scientific">Nocardioides luti</name>
    <dbReference type="NCBI Taxonomy" id="2761101"/>
    <lineage>
        <taxon>Bacteria</taxon>
        <taxon>Bacillati</taxon>
        <taxon>Actinomycetota</taxon>
        <taxon>Actinomycetes</taxon>
        <taxon>Propionibacteriales</taxon>
        <taxon>Nocardioidaceae</taxon>
        <taxon>Nocardioides</taxon>
    </lineage>
</organism>
<sequence>MITTHGVDTFIDENARIGLGRLLDTLLPGTGTLPPARDVADYFELLERVFRADPTLVAPVLDVARRSVEIVGELTVKMLESWGTDQAETVARALHSAYYMSTVVMGALHYPGQGRRPISAATPEERADDELLAPVRERGSIFVDGPDSDRQAKPSTGAGLPDAAHVTAKGPTNRHQVRTSSEATRPRRVVE</sequence>
<feature type="region of interest" description="Disordered" evidence="1">
    <location>
        <begin position="137"/>
        <end position="191"/>
    </location>
</feature>
<dbReference type="Proteomes" id="UP000523955">
    <property type="component" value="Unassembled WGS sequence"/>
</dbReference>
<proteinExistence type="predicted"/>
<accession>A0A7X0RFY1</accession>
<dbReference type="RefSeq" id="WP_185252721.1">
    <property type="nucleotide sequence ID" value="NZ_JACKXE010000001.1"/>
</dbReference>
<reference evidence="2 3" key="1">
    <citation type="submission" date="2020-08" db="EMBL/GenBank/DDBJ databases">
        <authorList>
            <person name="Seo M.-J."/>
        </authorList>
    </citation>
    <scope>NUCLEOTIDE SEQUENCE [LARGE SCALE GENOMIC DNA]</scope>
    <source>
        <strain evidence="2 3">KIGAM211</strain>
    </source>
</reference>
<dbReference type="AlphaFoldDB" id="A0A7X0RFY1"/>
<protein>
    <submittedName>
        <fullName evidence="2">Uncharacterized protein</fullName>
    </submittedName>
</protein>
<name>A0A7X0RFY1_9ACTN</name>
<evidence type="ECO:0000256" key="1">
    <source>
        <dbReference type="SAM" id="MobiDB-lite"/>
    </source>
</evidence>
<evidence type="ECO:0000313" key="2">
    <source>
        <dbReference type="EMBL" id="MBB6627579.1"/>
    </source>
</evidence>